<keyword evidence="3" id="KW-1185">Reference proteome</keyword>
<evidence type="ECO:0000313" key="3">
    <source>
        <dbReference type="Proteomes" id="UP000663832"/>
    </source>
</evidence>
<proteinExistence type="predicted"/>
<organism evidence="2 4">
    <name type="scientific">Adineta steineri</name>
    <dbReference type="NCBI Taxonomy" id="433720"/>
    <lineage>
        <taxon>Eukaryota</taxon>
        <taxon>Metazoa</taxon>
        <taxon>Spiralia</taxon>
        <taxon>Gnathifera</taxon>
        <taxon>Rotifera</taxon>
        <taxon>Eurotatoria</taxon>
        <taxon>Bdelloidea</taxon>
        <taxon>Adinetida</taxon>
        <taxon>Adinetidae</taxon>
        <taxon>Adineta</taxon>
    </lineage>
</organism>
<sequence length="366" mass="43005">MFCEHPICSLETNSVCTYHCHLPICQKHRYEHEKNLLNEIEKQLVDLSDPISILLSQTRNDLKESEESLQRELTRINSLFDCHISSIDRRLKLAKTTNELIITKREQILQYKTGDNQLTQNDYHQIETISNEIRKNLLQLYQLNNEISNQNSNIDLWPIEQEKSISTNIECIVLTDSEDEILRNTDRERLSSTNSTHQLAPIEETRELPSTTLRDFCPLTQYGVFGLNSSHNIARLCSKKKKQQLYLYRHFRRTHHIEPEIAHQLIKAIRNNCNPIETKIFPQNTNRRISIENIRCPFDNTANDFNEENSIPNTPCYIYCVDHDFKNHLQNIHSITTLNAELIYNAMKNYGTISYVQFEEDLCQIK</sequence>
<accession>A0A813XIN7</accession>
<dbReference type="Proteomes" id="UP000663877">
    <property type="component" value="Unassembled WGS sequence"/>
</dbReference>
<comment type="caution">
    <text evidence="2">The sequence shown here is derived from an EMBL/GenBank/DDBJ whole genome shotgun (WGS) entry which is preliminary data.</text>
</comment>
<dbReference type="OrthoDB" id="9990600at2759"/>
<dbReference type="EMBL" id="CAJNOI010000027">
    <property type="protein sequence ID" value="CAF0865806.1"/>
    <property type="molecule type" value="Genomic_DNA"/>
</dbReference>
<evidence type="ECO:0000313" key="1">
    <source>
        <dbReference type="EMBL" id="CAF0837794.1"/>
    </source>
</evidence>
<reference evidence="2" key="1">
    <citation type="submission" date="2021-02" db="EMBL/GenBank/DDBJ databases">
        <authorList>
            <person name="Nowell W R."/>
        </authorList>
    </citation>
    <scope>NUCLEOTIDE SEQUENCE</scope>
</reference>
<dbReference type="EMBL" id="CAJNOM010000025">
    <property type="protein sequence ID" value="CAF0837794.1"/>
    <property type="molecule type" value="Genomic_DNA"/>
</dbReference>
<evidence type="ECO:0000313" key="2">
    <source>
        <dbReference type="EMBL" id="CAF0865806.1"/>
    </source>
</evidence>
<dbReference type="Proteomes" id="UP000663832">
    <property type="component" value="Unassembled WGS sequence"/>
</dbReference>
<gene>
    <name evidence="2" type="ORF">BJG266_LOCUS8628</name>
    <name evidence="1" type="ORF">QVE165_LOCUS6141</name>
</gene>
<name>A0A813XIN7_9BILA</name>
<dbReference type="AlphaFoldDB" id="A0A813XIN7"/>
<protein>
    <submittedName>
        <fullName evidence="2">Uncharacterized protein</fullName>
    </submittedName>
</protein>
<evidence type="ECO:0000313" key="4">
    <source>
        <dbReference type="Proteomes" id="UP000663877"/>
    </source>
</evidence>